<proteinExistence type="predicted"/>
<evidence type="ECO:0000313" key="1">
    <source>
        <dbReference type="EMBL" id="KAH0929141.1"/>
    </source>
</evidence>
<sequence length="201" mass="22908">AAMQLHEKLLVFDEDRKVIVAGSLNPKLVGGRPGDSMLYYISFPAIDLFVNIFFPQKCHFFLNAILGSHFYFHNDFYTNNYLLYLYAAFPSIQWSEMGRLLLLYNMEGLLCNCPVTNPNTCRLQSSYALWKLTTLKQQMRGATSHVRNAPGNFSVIFLCSLCLIDIVGRNLTPQLKLSEFNFSAKHQSFTVSAFLIATNMH</sequence>
<organism evidence="1 2">
    <name type="scientific">Brassica napus</name>
    <name type="common">Rape</name>
    <dbReference type="NCBI Taxonomy" id="3708"/>
    <lineage>
        <taxon>Eukaryota</taxon>
        <taxon>Viridiplantae</taxon>
        <taxon>Streptophyta</taxon>
        <taxon>Embryophyta</taxon>
        <taxon>Tracheophyta</taxon>
        <taxon>Spermatophyta</taxon>
        <taxon>Magnoliopsida</taxon>
        <taxon>eudicotyledons</taxon>
        <taxon>Gunneridae</taxon>
        <taxon>Pentapetalae</taxon>
        <taxon>rosids</taxon>
        <taxon>malvids</taxon>
        <taxon>Brassicales</taxon>
        <taxon>Brassicaceae</taxon>
        <taxon>Brassiceae</taxon>
        <taxon>Brassica</taxon>
    </lineage>
</organism>
<reference evidence="1 2" key="1">
    <citation type="submission" date="2021-05" db="EMBL/GenBank/DDBJ databases">
        <title>Genome Assembly of Synthetic Allotetraploid Brassica napus Reveals Homoeologous Exchanges between Subgenomes.</title>
        <authorList>
            <person name="Davis J.T."/>
        </authorList>
    </citation>
    <scope>NUCLEOTIDE SEQUENCE [LARGE SCALE GENOMIC DNA]</scope>
    <source>
        <strain evidence="2">cv. Da-Ae</strain>
        <tissue evidence="1">Seedling</tissue>
    </source>
</reference>
<name>A0ABQ8DIG7_BRANA</name>
<feature type="non-terminal residue" evidence="1">
    <location>
        <position position="201"/>
    </location>
</feature>
<evidence type="ECO:0000313" key="2">
    <source>
        <dbReference type="Proteomes" id="UP000824890"/>
    </source>
</evidence>
<dbReference type="EMBL" id="JAGKQM010000004">
    <property type="protein sequence ID" value="KAH0929141.1"/>
    <property type="molecule type" value="Genomic_DNA"/>
</dbReference>
<keyword evidence="2" id="KW-1185">Reference proteome</keyword>
<feature type="non-terminal residue" evidence="1">
    <location>
        <position position="1"/>
    </location>
</feature>
<dbReference type="Proteomes" id="UP000824890">
    <property type="component" value="Unassembled WGS sequence"/>
</dbReference>
<protein>
    <recommendedName>
        <fullName evidence="3">Phospholipase D</fullName>
    </recommendedName>
</protein>
<comment type="caution">
    <text evidence="1">The sequence shown here is derived from an EMBL/GenBank/DDBJ whole genome shotgun (WGS) entry which is preliminary data.</text>
</comment>
<accession>A0ABQ8DIG7</accession>
<evidence type="ECO:0008006" key="3">
    <source>
        <dbReference type="Google" id="ProtNLM"/>
    </source>
</evidence>
<gene>
    <name evidence="1" type="ORF">HID58_014868</name>
</gene>